<dbReference type="STRING" id="930992.A0A0D0AEP9"/>
<proteinExistence type="predicted"/>
<dbReference type="InParanoid" id="A0A0D0AEP9"/>
<gene>
    <name evidence="1" type="ORF">CY34DRAFT_26292</name>
</gene>
<reference evidence="1 2" key="1">
    <citation type="submission" date="2014-04" db="EMBL/GenBank/DDBJ databases">
        <authorList>
            <consortium name="DOE Joint Genome Institute"/>
            <person name="Kuo A."/>
            <person name="Ruytinx J."/>
            <person name="Rineau F."/>
            <person name="Colpaert J."/>
            <person name="Kohler A."/>
            <person name="Nagy L.G."/>
            <person name="Floudas D."/>
            <person name="Copeland A."/>
            <person name="Barry K.W."/>
            <person name="Cichocki N."/>
            <person name="Veneault-Fourrey C."/>
            <person name="LaButti K."/>
            <person name="Lindquist E.A."/>
            <person name="Lipzen A."/>
            <person name="Lundell T."/>
            <person name="Morin E."/>
            <person name="Murat C."/>
            <person name="Sun H."/>
            <person name="Tunlid A."/>
            <person name="Henrissat B."/>
            <person name="Grigoriev I.V."/>
            <person name="Hibbett D.S."/>
            <person name="Martin F."/>
            <person name="Nordberg H.P."/>
            <person name="Cantor M.N."/>
            <person name="Hua S.X."/>
        </authorList>
    </citation>
    <scope>NUCLEOTIDE SEQUENCE [LARGE SCALE GENOMIC DNA]</scope>
    <source>
        <strain evidence="1 2">UH-Slu-Lm8-n1</strain>
    </source>
</reference>
<evidence type="ECO:0000313" key="2">
    <source>
        <dbReference type="Proteomes" id="UP000054485"/>
    </source>
</evidence>
<reference evidence="2" key="2">
    <citation type="submission" date="2015-01" db="EMBL/GenBank/DDBJ databases">
        <title>Evolutionary Origins and Diversification of the Mycorrhizal Mutualists.</title>
        <authorList>
            <consortium name="DOE Joint Genome Institute"/>
            <consortium name="Mycorrhizal Genomics Consortium"/>
            <person name="Kohler A."/>
            <person name="Kuo A."/>
            <person name="Nagy L.G."/>
            <person name="Floudas D."/>
            <person name="Copeland A."/>
            <person name="Barry K.W."/>
            <person name="Cichocki N."/>
            <person name="Veneault-Fourrey C."/>
            <person name="LaButti K."/>
            <person name="Lindquist E.A."/>
            <person name="Lipzen A."/>
            <person name="Lundell T."/>
            <person name="Morin E."/>
            <person name="Murat C."/>
            <person name="Riley R."/>
            <person name="Ohm R."/>
            <person name="Sun H."/>
            <person name="Tunlid A."/>
            <person name="Henrissat B."/>
            <person name="Grigoriev I.V."/>
            <person name="Hibbett D.S."/>
            <person name="Martin F."/>
        </authorList>
    </citation>
    <scope>NUCLEOTIDE SEQUENCE [LARGE SCALE GENOMIC DNA]</scope>
    <source>
        <strain evidence="2">UH-Slu-Lm8-n1</strain>
    </source>
</reference>
<protein>
    <submittedName>
        <fullName evidence="1">Uncharacterized protein</fullName>
    </submittedName>
</protein>
<organism evidence="1 2">
    <name type="scientific">Suillus luteus UH-Slu-Lm8-n1</name>
    <dbReference type="NCBI Taxonomy" id="930992"/>
    <lineage>
        <taxon>Eukaryota</taxon>
        <taxon>Fungi</taxon>
        <taxon>Dikarya</taxon>
        <taxon>Basidiomycota</taxon>
        <taxon>Agaricomycotina</taxon>
        <taxon>Agaricomycetes</taxon>
        <taxon>Agaricomycetidae</taxon>
        <taxon>Boletales</taxon>
        <taxon>Suillineae</taxon>
        <taxon>Suillaceae</taxon>
        <taxon>Suillus</taxon>
    </lineage>
</organism>
<evidence type="ECO:0000313" key="1">
    <source>
        <dbReference type="EMBL" id="KIK36579.1"/>
    </source>
</evidence>
<dbReference type="HOGENOM" id="CLU_030973_0_0_1"/>
<dbReference type="OrthoDB" id="3269221at2759"/>
<keyword evidence="2" id="KW-1185">Reference proteome</keyword>
<dbReference type="AlphaFoldDB" id="A0A0D0AEP9"/>
<name>A0A0D0AEP9_9AGAM</name>
<sequence length="274" mass="30873">MKALIIYDNIKSWIHQCFCLLLDSGSIDYIGHELHTLRKALHNVSLKTNIIITRKKAIRSQIDILTTQFSTYKPSDDGPVKVNTDTHLRALVNVQDEIAQIVLFLVVICRVILGVSRSGCDLIMKIISIILFLTFQRSNDSLNSFQTNILKQIPMTSKRAKARFHLTGKTIPYAVCSCHCTYAPTYVSGSTTPAYPKQCMHHPTPGTECGKALLTGVERELQPKRTFLCHDFKDYLSSLLSCRDIETMMDQACDNLMDSINSPHLSFVKNSFEA</sequence>
<dbReference type="EMBL" id="KN835517">
    <property type="protein sequence ID" value="KIK36579.1"/>
    <property type="molecule type" value="Genomic_DNA"/>
</dbReference>
<dbReference type="Proteomes" id="UP000054485">
    <property type="component" value="Unassembled WGS sequence"/>
</dbReference>
<accession>A0A0D0AEP9</accession>